<keyword evidence="4" id="KW-1185">Reference proteome</keyword>
<dbReference type="InterPro" id="IPR036426">
    <property type="entry name" value="Bulb-type_lectin_dom_sf"/>
</dbReference>
<dbReference type="AlphaFoldDB" id="A0A822ZHL0"/>
<comment type="caution">
    <text evidence="3">The sequence shown here is derived from an EMBL/GenBank/DDBJ whole genome shotgun (WGS) entry which is preliminary data.</text>
</comment>
<dbReference type="SUPFAM" id="SSF51110">
    <property type="entry name" value="alpha-D-mannose-specific plant lectins"/>
    <property type="match status" value="1"/>
</dbReference>
<evidence type="ECO:0000313" key="3">
    <source>
        <dbReference type="EMBL" id="DAD43151.1"/>
    </source>
</evidence>
<dbReference type="PANTHER" id="PTHR32444">
    <property type="entry name" value="BULB-TYPE LECTIN DOMAIN-CONTAINING PROTEIN"/>
    <property type="match status" value="1"/>
</dbReference>
<accession>A0A822ZHL0</accession>
<dbReference type="PANTHER" id="PTHR32444:SF185">
    <property type="entry name" value="RECEPTOR-LIKE SERINE_THREONINE-PROTEIN KINASE"/>
    <property type="match status" value="1"/>
</dbReference>
<evidence type="ECO:0000259" key="2">
    <source>
        <dbReference type="PROSITE" id="PS50927"/>
    </source>
</evidence>
<dbReference type="InterPro" id="IPR001480">
    <property type="entry name" value="Bulb-type_lectin_dom"/>
</dbReference>
<evidence type="ECO:0000313" key="4">
    <source>
        <dbReference type="Proteomes" id="UP000607653"/>
    </source>
</evidence>
<keyword evidence="1" id="KW-0732">Signal</keyword>
<protein>
    <recommendedName>
        <fullName evidence="2">Bulb-type lectin domain-containing protein</fullName>
    </recommendedName>
</protein>
<evidence type="ECO:0000256" key="1">
    <source>
        <dbReference type="SAM" id="SignalP"/>
    </source>
</evidence>
<gene>
    <name evidence="3" type="ORF">HUJ06_001381</name>
</gene>
<feature type="signal peptide" evidence="1">
    <location>
        <begin position="1"/>
        <end position="25"/>
    </location>
</feature>
<sequence length="127" mass="14044">MELKGLPLLIFCYSVLCFLSNISIAVDTIALNQTITGDQTLVSVSQTFELGFFSPGNSRNRYLGIWYKNIPLPTIVWVANRDNPPLTDSSGVLKIGDDGNLDSSTRQGALYGPRFCPEKTRSQFHIS</sequence>
<dbReference type="CDD" id="cd00028">
    <property type="entry name" value="B_lectin"/>
    <property type="match status" value="1"/>
</dbReference>
<feature type="domain" description="Bulb-type lectin" evidence="2">
    <location>
        <begin position="26"/>
        <end position="127"/>
    </location>
</feature>
<dbReference type="SMART" id="SM00108">
    <property type="entry name" value="B_lectin"/>
    <property type="match status" value="1"/>
</dbReference>
<dbReference type="Proteomes" id="UP000607653">
    <property type="component" value="Unassembled WGS sequence"/>
</dbReference>
<name>A0A822ZHL0_NELNU</name>
<proteinExistence type="predicted"/>
<organism evidence="3 4">
    <name type="scientific">Nelumbo nucifera</name>
    <name type="common">Sacred lotus</name>
    <dbReference type="NCBI Taxonomy" id="4432"/>
    <lineage>
        <taxon>Eukaryota</taxon>
        <taxon>Viridiplantae</taxon>
        <taxon>Streptophyta</taxon>
        <taxon>Embryophyta</taxon>
        <taxon>Tracheophyta</taxon>
        <taxon>Spermatophyta</taxon>
        <taxon>Magnoliopsida</taxon>
        <taxon>Proteales</taxon>
        <taxon>Nelumbonaceae</taxon>
        <taxon>Nelumbo</taxon>
    </lineage>
</organism>
<dbReference type="Gene3D" id="2.90.10.10">
    <property type="entry name" value="Bulb-type lectin domain"/>
    <property type="match status" value="1"/>
</dbReference>
<dbReference type="EMBL" id="DUZY01000006">
    <property type="protein sequence ID" value="DAD43151.1"/>
    <property type="molecule type" value="Genomic_DNA"/>
</dbReference>
<feature type="chain" id="PRO_5032802935" description="Bulb-type lectin domain-containing protein" evidence="1">
    <location>
        <begin position="26"/>
        <end position="127"/>
    </location>
</feature>
<dbReference type="PROSITE" id="PS50927">
    <property type="entry name" value="BULB_LECTIN"/>
    <property type="match status" value="1"/>
</dbReference>
<reference evidence="3 4" key="1">
    <citation type="journal article" date="2020" name="Mol. Biol. Evol.">
        <title>Distinct Expression and Methylation Patterns for Genes with Different Fates following a Single Whole-Genome Duplication in Flowering Plants.</title>
        <authorList>
            <person name="Shi T."/>
            <person name="Rahmani R.S."/>
            <person name="Gugger P.F."/>
            <person name="Wang M."/>
            <person name="Li H."/>
            <person name="Zhang Y."/>
            <person name="Li Z."/>
            <person name="Wang Q."/>
            <person name="Van de Peer Y."/>
            <person name="Marchal K."/>
            <person name="Chen J."/>
        </authorList>
    </citation>
    <scope>NUCLEOTIDE SEQUENCE [LARGE SCALE GENOMIC DNA]</scope>
    <source>
        <tissue evidence="3">Leaf</tissue>
    </source>
</reference>